<feature type="compositionally biased region" description="Basic residues" evidence="1">
    <location>
        <begin position="49"/>
        <end position="59"/>
    </location>
</feature>
<dbReference type="AlphaFoldDB" id="A0AAI9ZRW3"/>
<gene>
    <name evidence="2" type="ORF">BDP81DRAFT_216620</name>
</gene>
<dbReference type="Proteomes" id="UP001243989">
    <property type="component" value="Unassembled WGS sequence"/>
</dbReference>
<keyword evidence="3" id="KW-1185">Reference proteome</keyword>
<feature type="region of interest" description="Disordered" evidence="1">
    <location>
        <begin position="49"/>
        <end position="114"/>
    </location>
</feature>
<comment type="caution">
    <text evidence="2">The sequence shown here is derived from an EMBL/GenBank/DDBJ whole genome shotgun (WGS) entry which is preliminary data.</text>
</comment>
<dbReference type="GeneID" id="85467588"/>
<evidence type="ECO:0000256" key="1">
    <source>
        <dbReference type="SAM" id="MobiDB-lite"/>
    </source>
</evidence>
<sequence length="187" mass="21120">MFVLFRPVIQLENSTISRVSIRMRTKNSANLPHPIVHRVENIVNFRVRKKKRRKKKRPHVSNLGEALRNSHGLSKKPKPVSILHKGPLRSSQNLAPPSLGDHSGPRKSSGPRSFFECKTRGERVMFVVFKSSVRRRCTFLRYAFQTCSTLGHGLPAIKIASLVASPSSCGNGRRQMALYRKVCLLPI</sequence>
<reference evidence="2" key="1">
    <citation type="submission" date="2021-06" db="EMBL/GenBank/DDBJ databases">
        <title>Comparative genomics, transcriptomics and evolutionary studies reveal genomic signatures of adaptation to plant cell wall in hemibiotrophic fungi.</title>
        <authorList>
            <consortium name="DOE Joint Genome Institute"/>
            <person name="Baroncelli R."/>
            <person name="Diaz J.F."/>
            <person name="Benocci T."/>
            <person name="Peng M."/>
            <person name="Battaglia E."/>
            <person name="Haridas S."/>
            <person name="Andreopoulos W."/>
            <person name="Labutti K."/>
            <person name="Pangilinan J."/>
            <person name="Floch G.L."/>
            <person name="Makela M.R."/>
            <person name="Henrissat B."/>
            <person name="Grigoriev I.V."/>
            <person name="Crouch J.A."/>
            <person name="De Vries R.P."/>
            <person name="Sukno S.A."/>
            <person name="Thon M.R."/>
        </authorList>
    </citation>
    <scope>NUCLEOTIDE SEQUENCE</scope>
    <source>
        <strain evidence="2">CBS 102054</strain>
    </source>
</reference>
<proteinExistence type="predicted"/>
<evidence type="ECO:0000313" key="2">
    <source>
        <dbReference type="EMBL" id="KAK1636973.1"/>
    </source>
</evidence>
<evidence type="ECO:0000313" key="3">
    <source>
        <dbReference type="Proteomes" id="UP001243989"/>
    </source>
</evidence>
<protein>
    <submittedName>
        <fullName evidence="2">Uncharacterized protein</fullName>
    </submittedName>
</protein>
<dbReference type="EMBL" id="JAHMHQ010000009">
    <property type="protein sequence ID" value="KAK1636973.1"/>
    <property type="molecule type" value="Genomic_DNA"/>
</dbReference>
<organism evidence="2 3">
    <name type="scientific">Colletotrichum phormii</name>
    <dbReference type="NCBI Taxonomy" id="359342"/>
    <lineage>
        <taxon>Eukaryota</taxon>
        <taxon>Fungi</taxon>
        <taxon>Dikarya</taxon>
        <taxon>Ascomycota</taxon>
        <taxon>Pezizomycotina</taxon>
        <taxon>Sordariomycetes</taxon>
        <taxon>Hypocreomycetidae</taxon>
        <taxon>Glomerellales</taxon>
        <taxon>Glomerellaceae</taxon>
        <taxon>Colletotrichum</taxon>
        <taxon>Colletotrichum acutatum species complex</taxon>
    </lineage>
</organism>
<dbReference type="RefSeq" id="XP_060445580.1">
    <property type="nucleotide sequence ID" value="XM_060582726.1"/>
</dbReference>
<name>A0AAI9ZRW3_9PEZI</name>
<accession>A0AAI9ZRW3</accession>